<protein>
    <submittedName>
        <fullName evidence="1">Uncharacterized protein</fullName>
    </submittedName>
</protein>
<proteinExistence type="predicted"/>
<dbReference type="AlphaFoldDB" id="A0A4D6HL52"/>
<evidence type="ECO:0000313" key="1">
    <source>
        <dbReference type="EMBL" id="QCC53966.1"/>
    </source>
</evidence>
<name>A0A4D6HL52_9EURY</name>
<organism evidence="1 2">
    <name type="scientific">Natronorubrum bangense</name>
    <dbReference type="NCBI Taxonomy" id="61858"/>
    <lineage>
        <taxon>Archaea</taxon>
        <taxon>Methanobacteriati</taxon>
        <taxon>Methanobacteriota</taxon>
        <taxon>Stenosarchaea group</taxon>
        <taxon>Halobacteria</taxon>
        <taxon>Halobacteriales</taxon>
        <taxon>Natrialbaceae</taxon>
        <taxon>Natronorubrum</taxon>
    </lineage>
</organism>
<gene>
    <name evidence="1" type="ORF">DV706_05345</name>
</gene>
<dbReference type="GeneID" id="39850667"/>
<dbReference type="Proteomes" id="UP000296822">
    <property type="component" value="Chromosome"/>
</dbReference>
<accession>A0A4D6HL52</accession>
<reference evidence="1 2" key="1">
    <citation type="journal article" date="2019" name="Nat. Commun.">
        <title>A new type of DNA phosphorothioation-based antiviral system in archaea.</title>
        <authorList>
            <person name="Xiong L."/>
            <person name="Liu S."/>
            <person name="Chen S."/>
            <person name="Xiao Y."/>
            <person name="Zhu B."/>
            <person name="Gao Y."/>
            <person name="Zhang Y."/>
            <person name="Chen B."/>
            <person name="Luo J."/>
            <person name="Deng Z."/>
            <person name="Chen X."/>
            <person name="Wang L."/>
            <person name="Chen S."/>
        </authorList>
    </citation>
    <scope>NUCLEOTIDE SEQUENCE [LARGE SCALE GENOMIC DNA]</scope>
    <source>
        <strain evidence="1 2">JCM 10635</strain>
    </source>
</reference>
<dbReference type="EMBL" id="CP031305">
    <property type="protein sequence ID" value="QCC53966.1"/>
    <property type="molecule type" value="Genomic_DNA"/>
</dbReference>
<sequence>MSSAARPLSEPQVLAHTKRRLFPSQTDDDSPAYVVADTQFSQAEWLPGHPVDPDVRDCLAPFNHVRIGGGYPDLVGVRTLESDLLAVDRLGDEPPLIAIEAKGETSGGVDTQRGIVQAYDRLHEANAAYLAAPATAISETDRTLARELNVGVLGVAESGTVDILEVPRVVGNRTSSEATALRFQAGAQGVTDASFGLNHPKNYLGYPLAQYADGDTETLLSAYKVVGAADDARRGAAFLGLIEPGPASELTSLGQEVVRFATAQYGSVEAALAEFENWYRSSKRFVDVAPAWGRLARRVLFEYPATELLVTELQTMHDDWSPEPSLVDLVVHMHELHPTFTVELFVRGDEAVRRRVLTEDGDLQRSALEDGTVYHSPTVFQLKAMLYHAGILTARGAEPHRLEPTEDVWALREVV</sequence>
<dbReference type="RefSeq" id="WP_006066152.1">
    <property type="nucleotide sequence ID" value="NZ_CP031305.1"/>
</dbReference>
<evidence type="ECO:0000313" key="2">
    <source>
        <dbReference type="Proteomes" id="UP000296822"/>
    </source>
</evidence>
<dbReference type="KEGG" id="nbg:DV706_05345"/>